<organism evidence="3 4">
    <name type="scientific">Skeletonema marinoi</name>
    <dbReference type="NCBI Taxonomy" id="267567"/>
    <lineage>
        <taxon>Eukaryota</taxon>
        <taxon>Sar</taxon>
        <taxon>Stramenopiles</taxon>
        <taxon>Ochrophyta</taxon>
        <taxon>Bacillariophyta</taxon>
        <taxon>Coscinodiscophyceae</taxon>
        <taxon>Thalassiosirophycidae</taxon>
        <taxon>Thalassiosirales</taxon>
        <taxon>Skeletonemataceae</taxon>
        <taxon>Skeletonema</taxon>
        <taxon>Skeletonema marinoi-dohrnii complex</taxon>
    </lineage>
</organism>
<feature type="region of interest" description="Disordered" evidence="2">
    <location>
        <begin position="1"/>
        <end position="46"/>
    </location>
</feature>
<feature type="compositionally biased region" description="Basic and acidic residues" evidence="2">
    <location>
        <begin position="635"/>
        <end position="646"/>
    </location>
</feature>
<evidence type="ECO:0000313" key="4">
    <source>
        <dbReference type="Proteomes" id="UP001224775"/>
    </source>
</evidence>
<dbReference type="EMBL" id="JATAAI010000013">
    <property type="protein sequence ID" value="KAK1741492.1"/>
    <property type="molecule type" value="Genomic_DNA"/>
</dbReference>
<evidence type="ECO:0000313" key="3">
    <source>
        <dbReference type="EMBL" id="KAK1741492.1"/>
    </source>
</evidence>
<evidence type="ECO:0000256" key="1">
    <source>
        <dbReference type="SAM" id="Coils"/>
    </source>
</evidence>
<evidence type="ECO:0000256" key="2">
    <source>
        <dbReference type="SAM" id="MobiDB-lite"/>
    </source>
</evidence>
<feature type="region of interest" description="Disordered" evidence="2">
    <location>
        <begin position="315"/>
        <end position="338"/>
    </location>
</feature>
<feature type="coiled-coil region" evidence="1">
    <location>
        <begin position="501"/>
        <end position="528"/>
    </location>
</feature>
<comment type="caution">
    <text evidence="3">The sequence shown here is derived from an EMBL/GenBank/DDBJ whole genome shotgun (WGS) entry which is preliminary data.</text>
</comment>
<dbReference type="Proteomes" id="UP001224775">
    <property type="component" value="Unassembled WGS sequence"/>
</dbReference>
<name>A0AAD9DBR4_9STRA</name>
<feature type="region of interest" description="Disordered" evidence="2">
    <location>
        <begin position="377"/>
        <end position="433"/>
    </location>
</feature>
<keyword evidence="4" id="KW-1185">Reference proteome</keyword>
<gene>
    <name evidence="3" type="ORF">QTG54_007970</name>
</gene>
<reference evidence="3" key="1">
    <citation type="submission" date="2023-06" db="EMBL/GenBank/DDBJ databases">
        <title>Survivors Of The Sea: Transcriptome response of Skeletonema marinoi to long-term dormancy.</title>
        <authorList>
            <person name="Pinder M.I.M."/>
            <person name="Kourtchenko O."/>
            <person name="Robertson E.K."/>
            <person name="Larsson T."/>
            <person name="Maumus F."/>
            <person name="Osuna-Cruz C.M."/>
            <person name="Vancaester E."/>
            <person name="Stenow R."/>
            <person name="Vandepoele K."/>
            <person name="Ploug H."/>
            <person name="Bruchert V."/>
            <person name="Godhe A."/>
            <person name="Topel M."/>
        </authorList>
    </citation>
    <scope>NUCLEOTIDE SEQUENCE</scope>
    <source>
        <strain evidence="3">R05AC</strain>
    </source>
</reference>
<feature type="compositionally biased region" description="Acidic residues" evidence="2">
    <location>
        <begin position="609"/>
        <end position="629"/>
    </location>
</feature>
<dbReference type="AlphaFoldDB" id="A0AAD9DBR4"/>
<accession>A0AAD9DBR4</accession>
<keyword evidence="1" id="KW-0175">Coiled coil</keyword>
<feature type="compositionally biased region" description="Gly residues" evidence="2">
    <location>
        <begin position="388"/>
        <end position="399"/>
    </location>
</feature>
<sequence>MPPKEEKRVSARSSSRAADKEDKKQFKSKGSDAAADTPTSNGGDGTTIINSAAAAAAKKTIKKSRPTARAPQLDPLLLARGMSSRYLSSKLTTTTSNTTSKITPLDKHQIEKDLRHMEAYRNACNGYNQQLFVYNNQELVKSGYFGTFAPGVGSSIGDQLLPGSPSKSSTIVTAAPSVSTTAATASTSNGNNSKAPGFSMPIKIDPEKEKSLSILRKKIHSSEFEREQLETEYLSLRAHYVHESQLVRKTRGYEMGRWKFLKELMERRGRVLGLMRCKVAMARDVERLIGWRGEVLEGVRRGELSGLDVERLMIGDDDGGEEKVNGGEGSGGSGSTLEEKKDAADFIKLWNEVEAKLKEAEVACIELETPMELLQMVKSSGDGDGGERGGASGSNGGVGGKRRKRSSSIDEGDVYPNNSNGGDSKKKSPIPSGMEPHVIPWDCMVEPQTPYEVPILLSCLSSATDGALGYVTDRSNPTAITLLTSTLPTSTSAFTPNAEELYKYKEEARLLEEELHRETELNTELQRQMIASRSRGDEMAALMQLMRSETEAVLERHNLIMETPEARAKAAELHKKFLEEQKLNNPSGGGGEEEDGDIDENEDMSREEESGEEEGEAQDMEDERSEDESVGIKEITVDKTEDKAGESEEEEEGSEGEMEEEPRRSKRGSGSAGDEDSSSLTPPNTAAQRKRRRF</sequence>
<feature type="region of interest" description="Disordered" evidence="2">
    <location>
        <begin position="182"/>
        <end position="202"/>
    </location>
</feature>
<feature type="region of interest" description="Disordered" evidence="2">
    <location>
        <begin position="579"/>
        <end position="694"/>
    </location>
</feature>
<feature type="compositionally biased region" description="Acidic residues" evidence="2">
    <location>
        <begin position="591"/>
        <end position="602"/>
    </location>
</feature>
<protein>
    <submittedName>
        <fullName evidence="3">Uncharacterized protein</fullName>
    </submittedName>
</protein>
<feature type="compositionally biased region" description="Acidic residues" evidence="2">
    <location>
        <begin position="647"/>
        <end position="660"/>
    </location>
</feature>
<proteinExistence type="predicted"/>